<protein>
    <recommendedName>
        <fullName evidence="3">Calcium-binding protein</fullName>
    </recommendedName>
</protein>
<sequence length="408" mass="42186">MAKTFIPGGEAVFIADKADTTYILKAGTSLSVMADSAIDAHDAAANRTFLLNGSISGSNIGIVAGSYFSQPENLDVRVGANAYISALNAGVTVYSKHGSIANAGTISATANESKAIYFEGSDGTIENSGSLSAYYGVSVTGDDNSVVNSGTINTTYKGVFFNTSSGDENSLNNSGVIKAVHPGFATFGVSGDGGNEHITNSGRIVGDIFLQGGNDTFTSKGGTVKGEIIGGEGSDTYRIDSSAFVITEEADQSGIDRVYTSASYTVATGIEQTTLTGKADINLTGTIVSDVLNGNRGDNRIVGGVGLDYITGGAGNDRLTGGPGGGVLDTVDIFFFKAHSGHDVVNDFQDGIDRLNLANYKGIEGFDDLDGHIKQVNDETVVISLLDGDTIRLKNMDLADITAADFQF</sequence>
<gene>
    <name evidence="1" type="ORF">Q4481_03200</name>
</gene>
<keyword evidence="2" id="KW-1185">Reference proteome</keyword>
<accession>A0ABT8YHP8</accession>
<dbReference type="InterPro" id="IPR001343">
    <property type="entry name" value="Hemolysn_Ca-bd"/>
</dbReference>
<reference evidence="1" key="2">
    <citation type="submission" date="2023-07" db="EMBL/GenBank/DDBJ databases">
        <authorList>
            <person name="Shen H."/>
        </authorList>
    </citation>
    <scope>NUCLEOTIDE SEQUENCE</scope>
    <source>
        <strain evidence="1">TNR-22</strain>
    </source>
</reference>
<comment type="caution">
    <text evidence="1">The sequence shown here is derived from an EMBL/GenBank/DDBJ whole genome shotgun (WGS) entry which is preliminary data.</text>
</comment>
<proteinExistence type="predicted"/>
<dbReference type="Proteomes" id="UP001174932">
    <property type="component" value="Unassembled WGS sequence"/>
</dbReference>
<reference evidence="1" key="1">
    <citation type="journal article" date="2015" name="Int. J. Syst. Evol. Microbiol.">
        <title>Rhizobium alvei sp. nov., isolated from a freshwater river.</title>
        <authorList>
            <person name="Sheu S.Y."/>
            <person name="Huang H.W."/>
            <person name="Young C.C."/>
            <person name="Chen W.M."/>
        </authorList>
    </citation>
    <scope>NUCLEOTIDE SEQUENCE</scope>
    <source>
        <strain evidence="1">TNR-22</strain>
    </source>
</reference>
<evidence type="ECO:0000313" key="2">
    <source>
        <dbReference type="Proteomes" id="UP001174932"/>
    </source>
</evidence>
<dbReference type="RefSeq" id="WP_304374838.1">
    <property type="nucleotide sequence ID" value="NZ_JAUOZU010000002.1"/>
</dbReference>
<dbReference type="EMBL" id="JAUOZU010000002">
    <property type="protein sequence ID" value="MDO6962947.1"/>
    <property type="molecule type" value="Genomic_DNA"/>
</dbReference>
<dbReference type="SUPFAM" id="SSF51120">
    <property type="entry name" value="beta-Roll"/>
    <property type="match status" value="1"/>
</dbReference>
<organism evidence="1 2">
    <name type="scientific">Rhizobium alvei</name>
    <dbReference type="NCBI Taxonomy" id="1132659"/>
    <lineage>
        <taxon>Bacteria</taxon>
        <taxon>Pseudomonadati</taxon>
        <taxon>Pseudomonadota</taxon>
        <taxon>Alphaproteobacteria</taxon>
        <taxon>Hyphomicrobiales</taxon>
        <taxon>Rhizobiaceae</taxon>
        <taxon>Rhizobium/Agrobacterium group</taxon>
        <taxon>Rhizobium</taxon>
    </lineage>
</organism>
<dbReference type="InterPro" id="IPR011049">
    <property type="entry name" value="Serralysin-like_metalloprot_C"/>
</dbReference>
<evidence type="ECO:0000313" key="1">
    <source>
        <dbReference type="EMBL" id="MDO6962947.1"/>
    </source>
</evidence>
<evidence type="ECO:0008006" key="3">
    <source>
        <dbReference type="Google" id="ProtNLM"/>
    </source>
</evidence>
<dbReference type="Gene3D" id="2.150.10.10">
    <property type="entry name" value="Serralysin-like metalloprotease, C-terminal"/>
    <property type="match status" value="1"/>
</dbReference>
<name>A0ABT8YHP8_9HYPH</name>
<dbReference type="Pfam" id="PF00353">
    <property type="entry name" value="HemolysinCabind"/>
    <property type="match status" value="1"/>
</dbReference>